<keyword evidence="3" id="KW-1185">Reference proteome</keyword>
<evidence type="ECO:0000256" key="1">
    <source>
        <dbReference type="SAM" id="MobiDB-lite"/>
    </source>
</evidence>
<feature type="non-terminal residue" evidence="2">
    <location>
        <position position="207"/>
    </location>
</feature>
<feature type="compositionally biased region" description="Basic residues" evidence="1">
    <location>
        <begin position="133"/>
        <end position="143"/>
    </location>
</feature>
<name>A0A8H4P9E0_9HYPO</name>
<dbReference type="Proteomes" id="UP000554235">
    <property type="component" value="Unassembled WGS sequence"/>
</dbReference>
<feature type="non-terminal residue" evidence="2">
    <location>
        <position position="1"/>
    </location>
</feature>
<dbReference type="OrthoDB" id="5242801at2759"/>
<feature type="region of interest" description="Disordered" evidence="1">
    <location>
        <begin position="83"/>
        <end position="148"/>
    </location>
</feature>
<gene>
    <name evidence="2" type="ORF">FALBO_10902</name>
</gene>
<sequence length="207" mass="23561">YKAPLICDVARGWRSCSETSRSSRRDSAWEPDKMVEPMEIDSEHEHVEPEIGFEDCITFDPMEIDSDDMATWSMTLTSETSAFSNLPAGSARPEHSLTRKNSTNKVSSQHKDGDRKARGWPGASTAPNSKQRAPPHHQRRRPRRLLEEVPERKLARVDFLSRTLIGHKPLDSFAENYEKTMPDWLLLLRKPFTSQRSKARTTGAQAS</sequence>
<comment type="caution">
    <text evidence="2">The sequence shown here is derived from an EMBL/GenBank/DDBJ whole genome shotgun (WGS) entry which is preliminary data.</text>
</comment>
<dbReference type="EMBL" id="JAADYS010001561">
    <property type="protein sequence ID" value="KAF4462288.1"/>
    <property type="molecule type" value="Genomic_DNA"/>
</dbReference>
<evidence type="ECO:0000313" key="2">
    <source>
        <dbReference type="EMBL" id="KAF4462288.1"/>
    </source>
</evidence>
<protein>
    <submittedName>
        <fullName evidence="2">Uncharacterized protein</fullName>
    </submittedName>
</protein>
<evidence type="ECO:0000313" key="3">
    <source>
        <dbReference type="Proteomes" id="UP000554235"/>
    </source>
</evidence>
<proteinExistence type="predicted"/>
<dbReference type="AlphaFoldDB" id="A0A8H4P9E0"/>
<organism evidence="2 3">
    <name type="scientific">Fusarium albosuccineum</name>
    <dbReference type="NCBI Taxonomy" id="1237068"/>
    <lineage>
        <taxon>Eukaryota</taxon>
        <taxon>Fungi</taxon>
        <taxon>Dikarya</taxon>
        <taxon>Ascomycota</taxon>
        <taxon>Pezizomycotina</taxon>
        <taxon>Sordariomycetes</taxon>
        <taxon>Hypocreomycetidae</taxon>
        <taxon>Hypocreales</taxon>
        <taxon>Nectriaceae</taxon>
        <taxon>Fusarium</taxon>
        <taxon>Fusarium decemcellulare species complex</taxon>
    </lineage>
</organism>
<reference evidence="2 3" key="1">
    <citation type="submission" date="2020-01" db="EMBL/GenBank/DDBJ databases">
        <title>Identification and distribution of gene clusters putatively required for synthesis of sphingolipid metabolism inhibitors in phylogenetically diverse species of the filamentous fungus Fusarium.</title>
        <authorList>
            <person name="Kim H.-S."/>
            <person name="Busman M."/>
            <person name="Brown D.W."/>
            <person name="Divon H."/>
            <person name="Uhlig S."/>
            <person name="Proctor R.H."/>
        </authorList>
    </citation>
    <scope>NUCLEOTIDE SEQUENCE [LARGE SCALE GENOMIC DNA]</scope>
    <source>
        <strain evidence="2 3">NRRL 20459</strain>
    </source>
</reference>
<accession>A0A8H4P9E0</accession>